<evidence type="ECO:0000313" key="3">
    <source>
        <dbReference type="Proteomes" id="UP000827889"/>
    </source>
</evidence>
<dbReference type="PANTHER" id="PTHR46992">
    <property type="entry name" value="GYF DOMAIN-CONTAINING PROTEIN"/>
    <property type="match status" value="1"/>
</dbReference>
<feature type="region of interest" description="Disordered" evidence="1">
    <location>
        <begin position="1257"/>
        <end position="1283"/>
    </location>
</feature>
<dbReference type="Pfam" id="PF02213">
    <property type="entry name" value="GYF"/>
    <property type="match status" value="1"/>
</dbReference>
<feature type="compositionally biased region" description="Basic and acidic residues" evidence="1">
    <location>
        <begin position="34"/>
        <end position="50"/>
    </location>
</feature>
<feature type="region of interest" description="Disordered" evidence="1">
    <location>
        <begin position="1484"/>
        <end position="1505"/>
    </location>
</feature>
<organism evidence="3 4">
    <name type="scientific">Rhodamnia argentea</name>
    <dbReference type="NCBI Taxonomy" id="178133"/>
    <lineage>
        <taxon>Eukaryota</taxon>
        <taxon>Viridiplantae</taxon>
        <taxon>Streptophyta</taxon>
        <taxon>Embryophyta</taxon>
        <taxon>Tracheophyta</taxon>
        <taxon>Spermatophyta</taxon>
        <taxon>Magnoliopsida</taxon>
        <taxon>eudicotyledons</taxon>
        <taxon>Gunneridae</taxon>
        <taxon>Pentapetalae</taxon>
        <taxon>rosids</taxon>
        <taxon>malvids</taxon>
        <taxon>Myrtales</taxon>
        <taxon>Myrtaceae</taxon>
        <taxon>Myrtoideae</taxon>
        <taxon>Myrteae</taxon>
        <taxon>Australasian group</taxon>
        <taxon>Rhodamnia</taxon>
    </lineage>
</organism>
<feature type="compositionally biased region" description="Polar residues" evidence="1">
    <location>
        <begin position="1355"/>
        <end position="1365"/>
    </location>
</feature>
<dbReference type="RefSeq" id="XP_048137533.1">
    <property type="nucleotide sequence ID" value="XM_048281576.1"/>
</dbReference>
<reference evidence="4" key="1">
    <citation type="submission" date="2025-08" db="UniProtKB">
        <authorList>
            <consortium name="RefSeq"/>
        </authorList>
    </citation>
    <scope>IDENTIFICATION</scope>
    <source>
        <tissue evidence="4">Leaf</tissue>
    </source>
</reference>
<dbReference type="SUPFAM" id="SSF55277">
    <property type="entry name" value="GYF domain"/>
    <property type="match status" value="1"/>
</dbReference>
<feature type="compositionally biased region" description="Polar residues" evidence="1">
    <location>
        <begin position="78"/>
        <end position="88"/>
    </location>
</feature>
<feature type="region of interest" description="Disordered" evidence="1">
    <location>
        <begin position="1215"/>
        <end position="1241"/>
    </location>
</feature>
<name>A0ABM3HLQ6_9MYRT</name>
<proteinExistence type="predicted"/>
<evidence type="ECO:0000256" key="1">
    <source>
        <dbReference type="SAM" id="MobiDB-lite"/>
    </source>
</evidence>
<feature type="compositionally biased region" description="Basic and acidic residues" evidence="1">
    <location>
        <begin position="169"/>
        <end position="207"/>
    </location>
</feature>
<dbReference type="Proteomes" id="UP000827889">
    <property type="component" value="Chromosome 6"/>
</dbReference>
<feature type="region of interest" description="Disordered" evidence="1">
    <location>
        <begin position="1"/>
        <end position="261"/>
    </location>
</feature>
<dbReference type="InterPro" id="IPR035445">
    <property type="entry name" value="GYF-like_dom_sf"/>
</dbReference>
<accession>A0ABM3HLQ6</accession>
<protein>
    <submittedName>
        <fullName evidence="4">Protein ESSENTIAL FOR POTEXVIRUS ACCUMULATION 1</fullName>
    </submittedName>
</protein>
<dbReference type="Gene3D" id="3.30.1490.40">
    <property type="match status" value="1"/>
</dbReference>
<feature type="compositionally biased region" description="Basic and acidic residues" evidence="1">
    <location>
        <begin position="1366"/>
        <end position="1383"/>
    </location>
</feature>
<feature type="region of interest" description="Disordered" evidence="1">
    <location>
        <begin position="1350"/>
        <end position="1383"/>
    </location>
</feature>
<dbReference type="CDD" id="cd00072">
    <property type="entry name" value="GYF"/>
    <property type="match status" value="1"/>
</dbReference>
<evidence type="ECO:0000313" key="4">
    <source>
        <dbReference type="RefSeq" id="XP_048137533.1"/>
    </source>
</evidence>
<sequence length="1602" mass="176580">MAEGKLDLPDDLLSSKPADRSFPPPKMEALGGQFEEKVLMGPNDESKDQVASESSIPLSPQWLYAKPTETKMEMRAPSSASVGNSGDPTQKENWRLEGTEDKKDWRRAATDNESGRRWREEERETSLLGSRRDRRKPDRRVDSVPVRETNEGRTLAASDKWSDGNARTAGHEARRDSKWSSRWGPEDKDKESRNEKRADAEKEDGHVDNSPLLGSNRGAPERESESRDKWRPRHRMEVHSSGSTPYRAAPGFGTERGRVEGSHMGFTVGRGRSSTMGRSLGAIGAAHSDKSESVPGKPIVLTDSFCYPRAKLLDIYRKQKVEQSFASMPDDMEELAPIAQADVAEPLAFVTPDADEEAVLGDIWRGKITGSGAVYNSFRKGRSTENVTGLGDVESADEGKQGILSLVPTEENGDTFQELLGSDNSRADDNTASLNLLVSSYGAEDVKNQGVEQKIAGEIIHHGESVDNGTRGSYEIDGPYFATSQTNIANSGTGTLSAFTDQSQFQEIGGRSKLPNNSTSLFGLIPPLQHQGGNIHHLSSNEAKESERSISADELSLYYLDPQGEIQGPFLGLDIISWFEQGFFGTDLPVRLADAPEGKPFQELGEVMPHLKEGIHAIATGADQILKLDEASALGGKLETGVPAAAPAGKVDDLYIMENRSLPEIRNMSAQNVQRIVSESGVPHLSHLEMGFNDFAAQDEEIVFPGRPGSSGHPIGRSTGNIHDASLKPLSHSSVQAELKAPSMQNQNDNMMHPFGLLWSEIEATNAKHTSASNLPSAMGRGPQFGGISDPALIADNWPDSYRRNAAFDYPNLYPETVASRNFPRMEQESNRLDLSEQLLSRQLQHHHLQQQNLLPFHANSGHSILEQMAGEQMAHQQQLAAHAVPEMEHLRALQLQQQRQHQLQRQLQQQQQFQHQQKLLQEQQQSQVQQVLLEQILRNRMHDPGLAQSPVDPLRANNALDRAILEQQLLNELKQRSHHPARHIDPSLEQRTEAKFARMPPELQELLIARAQRGQLQPLDHHILQEQLQARQFPMGMGLPPNLEERRLGSGWPVDETDQFLRMHSSHRAHSSGFSPLDFYQQQQGPSNEDQLSFFDRNPSLQERMRQGSYEPSGPPFDRSISLPTGNAGVNLDVLNAMTRVHGLDMQESSTRTKSAAQAKFASELHPRGATRSLLPNQFHTSQLDALDGHWSENNGQLANDWMESRIQQLHIGAERQKREQFGKITSEDPSSWMSDGQDDDKSKQLLMDLLHQNSGHQPAQYADVSEGVPGERRPISGFYSSSNTLDRQFNMLQDREAGLSNSFPVGSYGSNSSDRASSFENRDELPFRMDSGALAAADPFLSGIHGSGMGFHTNPSRNDSISAHTKELAEAEGRKGMSKSESKLKGSLFEIQEATAEQTLLAATDHGGVPINSFSRHASLGAAAGENTVFYDEGIGNQYPEQISKDHVRVILSKSQDNMLLRGPSQEGPSELVSDPLARLKSAVPSVPDGSRQDQGGNPTKQGVEDIAAAKKDMRFRRTSSCNDADVSEASFIDMLKSTKKTAPQEPQSAAGLSESLEGIQAGRSGKKKGKKGKQIDPALLGFKVTSNRIMMGEIQRIDD</sequence>
<feature type="domain" description="GYF" evidence="2">
    <location>
        <begin position="554"/>
        <end position="605"/>
    </location>
</feature>
<feature type="region of interest" description="Disordered" evidence="1">
    <location>
        <begin position="1302"/>
        <end position="1322"/>
    </location>
</feature>
<evidence type="ECO:0000259" key="2">
    <source>
        <dbReference type="PROSITE" id="PS50829"/>
    </source>
</evidence>
<dbReference type="InterPro" id="IPR003169">
    <property type="entry name" value="GYF"/>
</dbReference>
<gene>
    <name evidence="4" type="primary">LOC115749310</name>
</gene>
<feature type="region of interest" description="Disordered" evidence="1">
    <location>
        <begin position="1541"/>
        <end position="1577"/>
    </location>
</feature>
<dbReference type="SMART" id="SM00444">
    <property type="entry name" value="GYF"/>
    <property type="match status" value="1"/>
</dbReference>
<keyword evidence="3" id="KW-1185">Reference proteome</keyword>
<feature type="compositionally biased region" description="Basic and acidic residues" evidence="1">
    <location>
        <begin position="89"/>
        <end position="125"/>
    </location>
</feature>
<feature type="compositionally biased region" description="Polar residues" evidence="1">
    <location>
        <begin position="1302"/>
        <end position="1321"/>
    </location>
</feature>
<feature type="compositionally biased region" description="Basic and acidic residues" evidence="1">
    <location>
        <begin position="219"/>
        <end position="229"/>
    </location>
</feature>
<dbReference type="PROSITE" id="PS50829">
    <property type="entry name" value="GYF"/>
    <property type="match status" value="1"/>
</dbReference>
<dbReference type="PANTHER" id="PTHR46992:SF4">
    <property type="entry name" value="GYF DOMAIN-CONTAINING PROTEIN"/>
    <property type="match status" value="1"/>
</dbReference>
<dbReference type="GeneID" id="115749310"/>